<feature type="region of interest" description="Disordered" evidence="3">
    <location>
        <begin position="1081"/>
        <end position="1105"/>
    </location>
</feature>
<feature type="domain" description="Nephrocystin 3-like N-terminal" evidence="5">
    <location>
        <begin position="394"/>
        <end position="556"/>
    </location>
</feature>
<dbReference type="InterPro" id="IPR053137">
    <property type="entry name" value="NLR-like"/>
</dbReference>
<dbReference type="SUPFAM" id="SSF53167">
    <property type="entry name" value="Purine and uridine phosphorylases"/>
    <property type="match status" value="1"/>
</dbReference>
<gene>
    <name evidence="6" type="ORF">D6D24_08591</name>
</gene>
<dbReference type="PANTHER" id="PTHR46082">
    <property type="entry name" value="ATP/GTP-BINDING PROTEIN-RELATED"/>
    <property type="match status" value="1"/>
</dbReference>
<keyword evidence="2" id="KW-0040">ANK repeat</keyword>
<dbReference type="PROSITE" id="PS50297">
    <property type="entry name" value="ANK_REP_REGION"/>
    <property type="match status" value="2"/>
</dbReference>
<sequence>MSQLCGPERAEVYTVAWIAALPHERAAGEAMFDEEYEDPPADFKKSRGDPNAYSWGKIGKHYVVVAALPSGEYGLTSTATVAQGLHSSLPYVRIGLLVGIGAGVREIVDEEDKTVDQRDIRLGDVVVSHPEGTVGGVVQCDLVKAKTVGGSEVLERKGSLNSPPLALRTALTKLQATHIKRGTTIPTIIAEAFDRYPNMRSDFCHPGLGGTEIDRRTDTYHSRAGTTISNEARISPKIHYGTVASSNTLEKSARHRDTVLARLAKENIKPMCFEMEAAGLMNNFPCLVIRGTCDYGDEHKNDDWQNYAAMTAAGFAKEFLRCVDVQEIQETQEIGNLILQSLGTLHQAVEQNREDVSRLKMRADAHRRSHILDWLCSDDYSTEFKTRRAKHLRGTGQWFLEDSTFLSWVQADRSSTLICPGGPGCGKTTISTLVIDHLRNTSGLQKPVIYFFFDYQRQAEQTVDDFVATLLRQLASLSQEVFSAVEKLHNRFVFQSRRPSLDDLQSELRTAFQTITDVFVVIDAWDECESVKRAECANMLRGCLSRCIVHLLATTRDDHEVQALLNGDLNLRIRASAEDLSLYAKTRAVELAPNIKNNEGLVKNVIEGVIDACDGVFLLARLHMNSMQDHLTANEVKGTLTGLRKDIGSYISAYKATMERISGQKRRYGLAMRILAWVVHAKRPLSFGELNHALATRPGKRFIDGDDTYAKEVILSVCAGLVTLDDTYGTPVRLIHYTAQEYLFDTWMQWFPTESANIVDVCLTYLSFDDFKYPCLDWQALSSRHYHYTLFEYAAQNWAYHFKNKKLPREREETTTRMALDFLLDRSQVCSAVQALDRLSPEGYDLMCHGIHLTAYLGLEDLTMRLIAMGVEPELEDIGRRSPLWWAARQGHADVVKALLDTERVWVTRRDGYYTDPPDTYGQTPLAVAAGNGHEEVVQVLLGIVKTSVDQQDQQGRTPLSLAAANGHLNIVQILLDTRLVDVNKMDFYFLTPLSYAAKNGHEGVIRVLLAVPGIGVNCKDYGETPLIHAVTYSHEGAVKALLAAEGVDIHWEAPHRGNALDVAKHNMHTGIIGLLEAAGVSDTSESKRKERPKEGNTQRHGGRR</sequence>
<dbReference type="Gene3D" id="1.25.40.20">
    <property type="entry name" value="Ankyrin repeat-containing domain"/>
    <property type="match status" value="1"/>
</dbReference>
<evidence type="ECO:0000313" key="6">
    <source>
        <dbReference type="EMBL" id="THW09176.1"/>
    </source>
</evidence>
<dbReference type="InterPro" id="IPR054471">
    <property type="entry name" value="GPIID_WHD"/>
</dbReference>
<feature type="repeat" description="ANK" evidence="2">
    <location>
        <begin position="921"/>
        <end position="942"/>
    </location>
</feature>
<dbReference type="SMART" id="SM00248">
    <property type="entry name" value="ANK"/>
    <property type="match status" value="5"/>
</dbReference>
<dbReference type="InterPro" id="IPR035994">
    <property type="entry name" value="Nucleoside_phosphorylase_sf"/>
</dbReference>
<dbReference type="InterPro" id="IPR002110">
    <property type="entry name" value="Ankyrin_rpt"/>
</dbReference>
<dbReference type="InterPro" id="IPR027417">
    <property type="entry name" value="P-loop_NTPase"/>
</dbReference>
<comment type="caution">
    <text evidence="6">The sequence shown here is derived from an EMBL/GenBank/DDBJ whole genome shotgun (WGS) entry which is preliminary data.</text>
</comment>
<dbReference type="EMBL" id="QZAJ01000506">
    <property type="protein sequence ID" value="THW09176.1"/>
    <property type="molecule type" value="Genomic_DNA"/>
</dbReference>
<dbReference type="GO" id="GO:0009116">
    <property type="term" value="P:nucleoside metabolic process"/>
    <property type="evidence" value="ECO:0007669"/>
    <property type="project" value="InterPro"/>
</dbReference>
<feature type="compositionally biased region" description="Basic and acidic residues" evidence="3">
    <location>
        <begin position="1085"/>
        <end position="1098"/>
    </location>
</feature>
<name>A0A4V4I2K7_AURPU</name>
<dbReference type="Pfam" id="PF00023">
    <property type="entry name" value="Ank"/>
    <property type="match status" value="1"/>
</dbReference>
<evidence type="ECO:0000259" key="5">
    <source>
        <dbReference type="Pfam" id="PF24883"/>
    </source>
</evidence>
<protein>
    <submittedName>
        <fullName evidence="6">Uncharacterized protein</fullName>
    </submittedName>
</protein>
<evidence type="ECO:0000259" key="4">
    <source>
        <dbReference type="Pfam" id="PF22939"/>
    </source>
</evidence>
<dbReference type="SUPFAM" id="SSF52540">
    <property type="entry name" value="P-loop containing nucleoside triphosphate hydrolases"/>
    <property type="match status" value="1"/>
</dbReference>
<keyword evidence="1" id="KW-0677">Repeat</keyword>
<feature type="repeat" description="ANK" evidence="2">
    <location>
        <begin position="955"/>
        <end position="977"/>
    </location>
</feature>
<accession>A0A4V4I2K7</accession>
<dbReference type="Gene3D" id="3.40.50.1580">
    <property type="entry name" value="Nucleoside phosphorylase domain"/>
    <property type="match status" value="1"/>
</dbReference>
<dbReference type="GO" id="GO:0003824">
    <property type="term" value="F:catalytic activity"/>
    <property type="evidence" value="ECO:0007669"/>
    <property type="project" value="InterPro"/>
</dbReference>
<dbReference type="PROSITE" id="PS50088">
    <property type="entry name" value="ANK_REPEAT"/>
    <property type="match status" value="2"/>
</dbReference>
<dbReference type="AlphaFoldDB" id="A0A4V4I2K7"/>
<evidence type="ECO:0000256" key="3">
    <source>
        <dbReference type="SAM" id="MobiDB-lite"/>
    </source>
</evidence>
<dbReference type="Gene3D" id="3.40.50.300">
    <property type="entry name" value="P-loop containing nucleotide triphosphate hydrolases"/>
    <property type="match status" value="1"/>
</dbReference>
<dbReference type="Pfam" id="PF12796">
    <property type="entry name" value="Ank_2"/>
    <property type="match status" value="2"/>
</dbReference>
<dbReference type="Proteomes" id="UP000308014">
    <property type="component" value="Unassembled WGS sequence"/>
</dbReference>
<feature type="domain" description="GPI inositol-deacylase winged helix" evidence="4">
    <location>
        <begin position="661"/>
        <end position="745"/>
    </location>
</feature>
<dbReference type="Pfam" id="PF24883">
    <property type="entry name" value="NPHP3_N"/>
    <property type="match status" value="1"/>
</dbReference>
<evidence type="ECO:0000313" key="7">
    <source>
        <dbReference type="Proteomes" id="UP000308014"/>
    </source>
</evidence>
<reference evidence="6 7" key="1">
    <citation type="submission" date="2018-10" db="EMBL/GenBank/DDBJ databases">
        <title>Fifty Aureobasidium pullulans genomes reveal a recombining polyextremotolerant generalist.</title>
        <authorList>
            <person name="Gostincar C."/>
            <person name="Turk M."/>
            <person name="Zajc J."/>
            <person name="Gunde-Cimerman N."/>
        </authorList>
    </citation>
    <scope>NUCLEOTIDE SEQUENCE [LARGE SCALE GENOMIC DNA]</scope>
    <source>
        <strain evidence="6 7">EXF-11318</strain>
    </source>
</reference>
<dbReference type="PANTHER" id="PTHR46082:SF11">
    <property type="entry name" value="AAA+ ATPASE DOMAIN-CONTAINING PROTEIN-RELATED"/>
    <property type="match status" value="1"/>
</dbReference>
<evidence type="ECO:0000256" key="2">
    <source>
        <dbReference type="PROSITE-ProRule" id="PRU00023"/>
    </source>
</evidence>
<dbReference type="Pfam" id="PF22939">
    <property type="entry name" value="WHD_GPIID"/>
    <property type="match status" value="1"/>
</dbReference>
<organism evidence="6 7">
    <name type="scientific">Aureobasidium pullulans</name>
    <name type="common">Black yeast</name>
    <name type="synonym">Pullularia pullulans</name>
    <dbReference type="NCBI Taxonomy" id="5580"/>
    <lineage>
        <taxon>Eukaryota</taxon>
        <taxon>Fungi</taxon>
        <taxon>Dikarya</taxon>
        <taxon>Ascomycota</taxon>
        <taxon>Pezizomycotina</taxon>
        <taxon>Dothideomycetes</taxon>
        <taxon>Dothideomycetidae</taxon>
        <taxon>Dothideales</taxon>
        <taxon>Saccotheciaceae</taxon>
        <taxon>Aureobasidium</taxon>
    </lineage>
</organism>
<dbReference type="InterPro" id="IPR036770">
    <property type="entry name" value="Ankyrin_rpt-contain_sf"/>
</dbReference>
<dbReference type="InterPro" id="IPR056884">
    <property type="entry name" value="NPHP3-like_N"/>
</dbReference>
<proteinExistence type="predicted"/>
<dbReference type="SUPFAM" id="SSF48403">
    <property type="entry name" value="Ankyrin repeat"/>
    <property type="match status" value="1"/>
</dbReference>
<evidence type="ECO:0000256" key="1">
    <source>
        <dbReference type="ARBA" id="ARBA00022737"/>
    </source>
</evidence>